<feature type="region of interest" description="Disordered" evidence="6">
    <location>
        <begin position="1"/>
        <end position="22"/>
    </location>
</feature>
<dbReference type="AlphaFoldDB" id="A0A918UTL6"/>
<feature type="compositionally biased region" description="Basic and acidic residues" evidence="6">
    <location>
        <begin position="129"/>
        <end position="140"/>
    </location>
</feature>
<feature type="transmembrane region" description="Helical" evidence="7">
    <location>
        <begin position="31"/>
        <end position="51"/>
    </location>
</feature>
<reference evidence="8" key="2">
    <citation type="submission" date="2020-09" db="EMBL/GenBank/DDBJ databases">
        <authorList>
            <person name="Sun Q."/>
            <person name="Kim S."/>
        </authorList>
    </citation>
    <scope>NUCLEOTIDE SEQUENCE</scope>
    <source>
        <strain evidence="8">KCTC 32296</strain>
    </source>
</reference>
<feature type="region of interest" description="Disordered" evidence="6">
    <location>
        <begin position="54"/>
        <end position="76"/>
    </location>
</feature>
<dbReference type="Proteomes" id="UP000662572">
    <property type="component" value="Unassembled WGS sequence"/>
</dbReference>
<accession>A0A918UTL6</accession>
<comment type="similarity">
    <text evidence="2">Belongs to the TrbI/VirB10 family.</text>
</comment>
<dbReference type="GO" id="GO:0016020">
    <property type="term" value="C:membrane"/>
    <property type="evidence" value="ECO:0007669"/>
    <property type="project" value="UniProtKB-SubCell"/>
</dbReference>
<comment type="caution">
    <text evidence="8">The sequence shown here is derived from an EMBL/GenBank/DDBJ whole genome shotgun (WGS) entry which is preliminary data.</text>
</comment>
<name>A0A918UTL6_9CAUL</name>
<feature type="region of interest" description="Disordered" evidence="6">
    <location>
        <begin position="109"/>
        <end position="140"/>
    </location>
</feature>
<organism evidence="8 9">
    <name type="scientific">Asticcacaulis endophyticus</name>
    <dbReference type="NCBI Taxonomy" id="1395890"/>
    <lineage>
        <taxon>Bacteria</taxon>
        <taxon>Pseudomonadati</taxon>
        <taxon>Pseudomonadota</taxon>
        <taxon>Alphaproteobacteria</taxon>
        <taxon>Caulobacterales</taxon>
        <taxon>Caulobacteraceae</taxon>
        <taxon>Asticcacaulis</taxon>
    </lineage>
</organism>
<evidence type="ECO:0000313" key="8">
    <source>
        <dbReference type="EMBL" id="GGZ32250.1"/>
    </source>
</evidence>
<keyword evidence="9" id="KW-1185">Reference proteome</keyword>
<evidence type="ECO:0000256" key="3">
    <source>
        <dbReference type="ARBA" id="ARBA00022692"/>
    </source>
</evidence>
<evidence type="ECO:0000256" key="2">
    <source>
        <dbReference type="ARBA" id="ARBA00010265"/>
    </source>
</evidence>
<gene>
    <name evidence="8" type="ORF">GCM10011273_17930</name>
</gene>
<feature type="compositionally biased region" description="Polar residues" evidence="6">
    <location>
        <begin position="57"/>
        <end position="72"/>
    </location>
</feature>
<evidence type="ECO:0000256" key="4">
    <source>
        <dbReference type="ARBA" id="ARBA00022989"/>
    </source>
</evidence>
<evidence type="ECO:0000313" key="9">
    <source>
        <dbReference type="Proteomes" id="UP000662572"/>
    </source>
</evidence>
<keyword evidence="4 7" id="KW-1133">Transmembrane helix</keyword>
<proteinExistence type="inferred from homology"/>
<keyword evidence="5 7" id="KW-0472">Membrane</keyword>
<dbReference type="InterPro" id="IPR042217">
    <property type="entry name" value="T4SS_VirB10/TrbI"/>
</dbReference>
<feature type="compositionally biased region" description="Polar residues" evidence="6">
    <location>
        <begin position="1"/>
        <end position="12"/>
    </location>
</feature>
<reference evidence="8" key="1">
    <citation type="journal article" date="2014" name="Int. J. Syst. Evol. Microbiol.">
        <title>Complete genome sequence of Corynebacterium casei LMG S-19264T (=DSM 44701T), isolated from a smear-ripened cheese.</title>
        <authorList>
            <consortium name="US DOE Joint Genome Institute (JGI-PGF)"/>
            <person name="Walter F."/>
            <person name="Albersmeier A."/>
            <person name="Kalinowski J."/>
            <person name="Ruckert C."/>
        </authorList>
    </citation>
    <scope>NUCLEOTIDE SEQUENCE</scope>
    <source>
        <strain evidence="8">KCTC 32296</strain>
    </source>
</reference>
<evidence type="ECO:0000256" key="5">
    <source>
        <dbReference type="ARBA" id="ARBA00023136"/>
    </source>
</evidence>
<comment type="subcellular location">
    <subcellularLocation>
        <location evidence="1">Membrane</location>
        <topology evidence="1">Single-pass membrane protein</topology>
    </subcellularLocation>
</comment>
<evidence type="ECO:0000256" key="6">
    <source>
        <dbReference type="SAM" id="MobiDB-lite"/>
    </source>
</evidence>
<dbReference type="InterPro" id="IPR005498">
    <property type="entry name" value="T4SS_VirB10/TraB/TrbI"/>
</dbReference>
<dbReference type="EMBL" id="BMZB01000002">
    <property type="protein sequence ID" value="GGZ32250.1"/>
    <property type="molecule type" value="Genomic_DNA"/>
</dbReference>
<protein>
    <submittedName>
        <fullName evidence="8">Conjugal transfer protein TraI</fullName>
    </submittedName>
</protein>
<keyword evidence="3 7" id="KW-0812">Transmembrane</keyword>
<sequence>MTETTPSATLQTPDLRLRPKPKPVMRLSRKALAGLGLVAGLGVGAAVIVALKDQAAKPSQSQKSPAPTQTKTQSEKLAGLPKDYSEIPQLGAPLPGDLGGPILAARSQGKEVAPPVMANGNTSTLDGPDAQRRQRVDQEHDAAISSQIFARGTATAAQSQDAATPVYVPPLPVSDLASHPLSRVVPAIATAQDRQVAFLSQTTDKRVVSEERLVNPPSPHILQAGSVIAAALITGIRSDLPGQVTAQVTQNVYDSLTGRYVVIPQGARLVGQYDNAVAFGQTRVLLVWTRLIFPTGQSIVLERQSAADGQGFAGLSDRTDYHWGGMVKAAALTSLLSVGAELASDDESTILKALKDGAQATFDKVGQQVVERQLNVQPTLTVRPGHPVRIILTKDLILAPQEP</sequence>
<dbReference type="CDD" id="cd16429">
    <property type="entry name" value="VirB10"/>
    <property type="match status" value="1"/>
</dbReference>
<dbReference type="Gene3D" id="2.40.128.260">
    <property type="entry name" value="Type IV secretion system, VirB10/TraB/TrbI"/>
    <property type="match status" value="1"/>
</dbReference>
<evidence type="ECO:0000256" key="7">
    <source>
        <dbReference type="SAM" id="Phobius"/>
    </source>
</evidence>
<dbReference type="Pfam" id="PF03743">
    <property type="entry name" value="TrbI"/>
    <property type="match status" value="1"/>
</dbReference>
<evidence type="ECO:0000256" key="1">
    <source>
        <dbReference type="ARBA" id="ARBA00004167"/>
    </source>
</evidence>